<evidence type="ECO:0000313" key="2">
    <source>
        <dbReference type="EMBL" id="GHB05673.1"/>
    </source>
</evidence>
<keyword evidence="1" id="KW-0732">Signal</keyword>
<reference evidence="2" key="1">
    <citation type="journal article" date="2014" name="Int. J. Syst. Evol. Microbiol.">
        <title>Complete genome sequence of Corynebacterium casei LMG S-19264T (=DSM 44701T), isolated from a smear-ripened cheese.</title>
        <authorList>
            <consortium name="US DOE Joint Genome Institute (JGI-PGF)"/>
            <person name="Walter F."/>
            <person name="Albersmeier A."/>
            <person name="Kalinowski J."/>
            <person name="Ruckert C."/>
        </authorList>
    </citation>
    <scope>NUCLEOTIDE SEQUENCE</scope>
    <source>
        <strain evidence="2">KCTC 32513</strain>
    </source>
</reference>
<keyword evidence="3" id="KW-1185">Reference proteome</keyword>
<sequence>MKALSFALALIMLATAPAALALSATQRALKEIVTTTPSGDIETRYVEAKLVVPGETIVYRIDYMNDSDAPVTDLVLTMPVPAEVTFQEGSAEQDGMETYFSTDDGQSFTNRTDLRVDMGGGIMAPAGSEDITHVRWVSIRPVPAEADGLLQFKAVLK</sequence>
<dbReference type="Proteomes" id="UP000634004">
    <property type="component" value="Unassembled WGS sequence"/>
</dbReference>
<name>A0A8J3CUV7_9PROT</name>
<evidence type="ECO:0008006" key="4">
    <source>
        <dbReference type="Google" id="ProtNLM"/>
    </source>
</evidence>
<organism evidence="2 3">
    <name type="scientific">Algimonas arctica</name>
    <dbReference type="NCBI Taxonomy" id="1479486"/>
    <lineage>
        <taxon>Bacteria</taxon>
        <taxon>Pseudomonadati</taxon>
        <taxon>Pseudomonadota</taxon>
        <taxon>Alphaproteobacteria</taxon>
        <taxon>Maricaulales</taxon>
        <taxon>Robiginitomaculaceae</taxon>
        <taxon>Algimonas</taxon>
    </lineage>
</organism>
<reference evidence="2" key="2">
    <citation type="submission" date="2020-09" db="EMBL/GenBank/DDBJ databases">
        <authorList>
            <person name="Sun Q."/>
            <person name="Kim S."/>
        </authorList>
    </citation>
    <scope>NUCLEOTIDE SEQUENCE</scope>
    <source>
        <strain evidence="2">KCTC 32513</strain>
    </source>
</reference>
<dbReference type="EMBL" id="BMZH01000030">
    <property type="protein sequence ID" value="GHB05673.1"/>
    <property type="molecule type" value="Genomic_DNA"/>
</dbReference>
<comment type="caution">
    <text evidence="2">The sequence shown here is derived from an EMBL/GenBank/DDBJ whole genome shotgun (WGS) entry which is preliminary data.</text>
</comment>
<protein>
    <recommendedName>
        <fullName evidence="4">DUF11 domain-containing protein</fullName>
    </recommendedName>
</protein>
<evidence type="ECO:0000313" key="3">
    <source>
        <dbReference type="Proteomes" id="UP000634004"/>
    </source>
</evidence>
<dbReference type="NCBIfam" id="TIGR01451">
    <property type="entry name" value="B_ant_repeat"/>
    <property type="match status" value="1"/>
</dbReference>
<feature type="chain" id="PRO_5035181333" description="DUF11 domain-containing protein" evidence="1">
    <location>
        <begin position="22"/>
        <end position="157"/>
    </location>
</feature>
<feature type="signal peptide" evidence="1">
    <location>
        <begin position="1"/>
        <end position="21"/>
    </location>
</feature>
<dbReference type="RefSeq" id="WP_189499714.1">
    <property type="nucleotide sequence ID" value="NZ_BMZH01000030.1"/>
</dbReference>
<dbReference type="InterPro" id="IPR047589">
    <property type="entry name" value="DUF11_rpt"/>
</dbReference>
<dbReference type="AlphaFoldDB" id="A0A8J3CUV7"/>
<proteinExistence type="predicted"/>
<accession>A0A8J3CUV7</accession>
<evidence type="ECO:0000256" key="1">
    <source>
        <dbReference type="SAM" id="SignalP"/>
    </source>
</evidence>
<gene>
    <name evidence="2" type="ORF">GCM10009069_30100</name>
</gene>